<gene>
    <name evidence="1" type="ORF">DFR40_0111</name>
</gene>
<evidence type="ECO:0008006" key="3">
    <source>
        <dbReference type="Google" id="ProtNLM"/>
    </source>
</evidence>
<keyword evidence="2" id="KW-1185">Reference proteome</keyword>
<dbReference type="Proteomes" id="UP000270626">
    <property type="component" value="Unassembled WGS sequence"/>
</dbReference>
<name>A0A495WMK8_9RHOO</name>
<dbReference type="OrthoDB" id="7888982at2"/>
<accession>A0A495WMK8</accession>
<organism evidence="1 2">
    <name type="scientific">Azonexus fungiphilus</name>
    <dbReference type="NCBI Taxonomy" id="146940"/>
    <lineage>
        <taxon>Bacteria</taxon>
        <taxon>Pseudomonadati</taxon>
        <taxon>Pseudomonadota</taxon>
        <taxon>Betaproteobacteria</taxon>
        <taxon>Rhodocyclales</taxon>
        <taxon>Azonexaceae</taxon>
        <taxon>Azonexus</taxon>
    </lineage>
</organism>
<comment type="caution">
    <text evidence="1">The sequence shown here is derived from an EMBL/GenBank/DDBJ whole genome shotgun (WGS) entry which is preliminary data.</text>
</comment>
<dbReference type="InterPro" id="IPR024524">
    <property type="entry name" value="DUF3800"/>
</dbReference>
<sequence length="336" mass="37792">MFIFLDESGTFLHSPVRDSWCVVAAYVIPEHLRRKVDALMLRVRRMGNNGAETKLKHLSDEQYVWFLSELKKLGGVAFAVAVDVGLHSPSEIERHRNGQADKIVEHREKMIHEAARQGLTDLSNQIRSLPLQLYTQLRCQLQIFHKIIATASLYFVQRHPPALGHFRWRLDQKARVPTAYENAFRKILPAILQTISLEEPMIMLKGGDYSHFERFNYPTGEEPTYLQDHYGIEARGGGDVINIGQVVREDFELVDSAGCAGVQVADLLSSGLRRLLRGGFSNPETVAQLLGSNMVQEVRNQVPVMLVSLDKTADVSSGVAHLLRIISASTRPMLTQ</sequence>
<protein>
    <recommendedName>
        <fullName evidence="3">DUF3800 domain-containing protein</fullName>
    </recommendedName>
</protein>
<dbReference type="Pfam" id="PF12686">
    <property type="entry name" value="DUF3800"/>
    <property type="match status" value="1"/>
</dbReference>
<reference evidence="1 2" key="1">
    <citation type="submission" date="2018-10" db="EMBL/GenBank/DDBJ databases">
        <title>Genomic Encyclopedia of Type Strains, Phase IV (KMG-IV): sequencing the most valuable type-strain genomes for metagenomic binning, comparative biology and taxonomic classification.</title>
        <authorList>
            <person name="Goeker M."/>
        </authorList>
    </citation>
    <scope>NUCLEOTIDE SEQUENCE [LARGE SCALE GENOMIC DNA]</scope>
    <source>
        <strain evidence="1 2">DSM 23841</strain>
    </source>
</reference>
<evidence type="ECO:0000313" key="1">
    <source>
        <dbReference type="EMBL" id="RKT63061.1"/>
    </source>
</evidence>
<proteinExistence type="predicted"/>
<dbReference type="RefSeq" id="WP_147431264.1">
    <property type="nucleotide sequence ID" value="NZ_RBXP01000001.1"/>
</dbReference>
<dbReference type="AlphaFoldDB" id="A0A495WMK8"/>
<evidence type="ECO:0000313" key="2">
    <source>
        <dbReference type="Proteomes" id="UP000270626"/>
    </source>
</evidence>
<dbReference type="EMBL" id="RBXP01000001">
    <property type="protein sequence ID" value="RKT63061.1"/>
    <property type="molecule type" value="Genomic_DNA"/>
</dbReference>